<keyword evidence="2" id="KW-0812">Transmembrane</keyword>
<feature type="transmembrane region" description="Helical" evidence="2">
    <location>
        <begin position="81"/>
        <end position="98"/>
    </location>
</feature>
<name>A0ABY5ZPK5_9BACT</name>
<keyword evidence="2" id="KW-1133">Transmembrane helix</keyword>
<feature type="compositionally biased region" description="Pro residues" evidence="1">
    <location>
        <begin position="172"/>
        <end position="181"/>
    </location>
</feature>
<keyword evidence="4" id="KW-1185">Reference proteome</keyword>
<evidence type="ECO:0000256" key="2">
    <source>
        <dbReference type="SAM" id="Phobius"/>
    </source>
</evidence>
<feature type="transmembrane region" description="Helical" evidence="2">
    <location>
        <begin position="35"/>
        <end position="54"/>
    </location>
</feature>
<feature type="transmembrane region" description="Helical" evidence="2">
    <location>
        <begin position="104"/>
        <end position="123"/>
    </location>
</feature>
<organism evidence="3 4">
    <name type="scientific">Geoalkalibacter halelectricus</name>
    <dbReference type="NCBI Taxonomy" id="2847045"/>
    <lineage>
        <taxon>Bacteria</taxon>
        <taxon>Pseudomonadati</taxon>
        <taxon>Thermodesulfobacteriota</taxon>
        <taxon>Desulfuromonadia</taxon>
        <taxon>Desulfuromonadales</taxon>
        <taxon>Geoalkalibacteraceae</taxon>
        <taxon>Geoalkalibacter</taxon>
    </lineage>
</organism>
<keyword evidence="2" id="KW-0472">Membrane</keyword>
<reference evidence="3" key="1">
    <citation type="journal article" date="2022" name="Environ. Microbiol.">
        <title>Geoalkalibacter halelectricus SAP #1 sp. nov. possessing extracellular electron transfer and mineral#reducing capabilities from a haloalkaline environment.</title>
        <authorList>
            <person name="Yadav S."/>
            <person name="Singh R."/>
            <person name="Sundharam S.S."/>
            <person name="Chaudhary S."/>
            <person name="Krishnamurthi S."/>
            <person name="Patil S.A."/>
        </authorList>
    </citation>
    <scope>NUCLEOTIDE SEQUENCE</scope>
    <source>
        <strain evidence="3">SAP-1</strain>
    </source>
</reference>
<dbReference type="EMBL" id="CP092109">
    <property type="protein sequence ID" value="UWZ79820.1"/>
    <property type="molecule type" value="Genomic_DNA"/>
</dbReference>
<proteinExistence type="predicted"/>
<dbReference type="RefSeq" id="WP_260748171.1">
    <property type="nucleotide sequence ID" value="NZ_CP092109.1"/>
</dbReference>
<feature type="region of interest" description="Disordered" evidence="1">
    <location>
        <begin position="161"/>
        <end position="181"/>
    </location>
</feature>
<feature type="transmembrane region" description="Helical" evidence="2">
    <location>
        <begin position="130"/>
        <end position="151"/>
    </location>
</feature>
<evidence type="ECO:0000313" key="3">
    <source>
        <dbReference type="EMBL" id="UWZ79820.1"/>
    </source>
</evidence>
<dbReference type="Proteomes" id="UP001060414">
    <property type="component" value="Chromosome"/>
</dbReference>
<evidence type="ECO:0000313" key="4">
    <source>
        <dbReference type="Proteomes" id="UP001060414"/>
    </source>
</evidence>
<feature type="compositionally biased region" description="Low complexity" evidence="1">
    <location>
        <begin position="161"/>
        <end position="171"/>
    </location>
</feature>
<protein>
    <submittedName>
        <fullName evidence="3">Uncharacterized protein</fullName>
    </submittedName>
</protein>
<accession>A0ABY5ZPK5</accession>
<sequence>MLGWIGALWGLGAITLLLTSAVVRLGKIGTAAFDFPFAWFHWLILAATLVFMAYSEGYRGFQRGFSPRVAARARYLRDHPVATHVLLAPLFCMGFIHATRRRKLTALILTSAIILLIALVRLLPQPWRGIIDLGVVVGLGWGVISLLVFAARALSGAPPAADPEVPVAVTPPQHPAPPKTA</sequence>
<evidence type="ECO:0000256" key="1">
    <source>
        <dbReference type="SAM" id="MobiDB-lite"/>
    </source>
</evidence>
<gene>
    <name evidence="3" type="ORF">L9S41_00125</name>
</gene>